<reference evidence="2 3" key="1">
    <citation type="journal article" date="2016" name="Nat. Commun.">
        <title>Thousands of microbial genomes shed light on interconnected biogeochemical processes in an aquifer system.</title>
        <authorList>
            <person name="Anantharaman K."/>
            <person name="Brown C.T."/>
            <person name="Hug L.A."/>
            <person name="Sharon I."/>
            <person name="Castelle C.J."/>
            <person name="Probst A.J."/>
            <person name="Thomas B.C."/>
            <person name="Singh A."/>
            <person name="Wilkins M.J."/>
            <person name="Karaoz U."/>
            <person name="Brodie E.L."/>
            <person name="Williams K.H."/>
            <person name="Hubbard S.S."/>
            <person name="Banfield J.F."/>
        </authorList>
    </citation>
    <scope>NUCLEOTIDE SEQUENCE [LARGE SCALE GENOMIC DNA]</scope>
</reference>
<comment type="caution">
    <text evidence="2">The sequence shown here is derived from an EMBL/GenBank/DDBJ whole genome shotgun (WGS) entry which is preliminary data.</text>
</comment>
<dbReference type="Proteomes" id="UP000176568">
    <property type="component" value="Unassembled WGS sequence"/>
</dbReference>
<dbReference type="EMBL" id="MEXB01000003">
    <property type="protein sequence ID" value="OGC88825.1"/>
    <property type="molecule type" value="Genomic_DNA"/>
</dbReference>
<keyword evidence="1" id="KW-0812">Transmembrane</keyword>
<feature type="transmembrane region" description="Helical" evidence="1">
    <location>
        <begin position="59"/>
        <end position="82"/>
    </location>
</feature>
<name>A0A1F4Y4C1_9BACT</name>
<gene>
    <name evidence="2" type="ORF">A2419_03575</name>
</gene>
<accession>A0A1F4Y4C1</accession>
<evidence type="ECO:0000256" key="1">
    <source>
        <dbReference type="SAM" id="Phobius"/>
    </source>
</evidence>
<organism evidence="2 3">
    <name type="scientific">Candidatus Adlerbacteria bacterium RIFOXYC1_FULL_48_26</name>
    <dbReference type="NCBI Taxonomy" id="1797247"/>
    <lineage>
        <taxon>Bacteria</taxon>
        <taxon>Candidatus Adleribacteriota</taxon>
    </lineage>
</organism>
<sequence>MVLGLQKKHWKAVGLIAFGCIAAILIGLGGIAIQSALENSGLIGHYITRRGGVQWSVNYTLRAMLAGQIYVAIGLGICWLLWKKHHWFG</sequence>
<evidence type="ECO:0000313" key="2">
    <source>
        <dbReference type="EMBL" id="OGC88825.1"/>
    </source>
</evidence>
<feature type="transmembrane region" description="Helical" evidence="1">
    <location>
        <begin position="12"/>
        <end position="33"/>
    </location>
</feature>
<protein>
    <submittedName>
        <fullName evidence="2">Uncharacterized protein</fullName>
    </submittedName>
</protein>
<keyword evidence="1" id="KW-0472">Membrane</keyword>
<keyword evidence="1" id="KW-1133">Transmembrane helix</keyword>
<evidence type="ECO:0000313" key="3">
    <source>
        <dbReference type="Proteomes" id="UP000176568"/>
    </source>
</evidence>
<proteinExistence type="predicted"/>
<dbReference type="STRING" id="1797247.A2419_03575"/>
<dbReference type="AlphaFoldDB" id="A0A1F4Y4C1"/>